<dbReference type="InterPro" id="IPR043502">
    <property type="entry name" value="DNA/RNA_pol_sf"/>
</dbReference>
<gene>
    <name evidence="7" type="ORF">C7M84_014653</name>
</gene>
<dbReference type="GO" id="GO:0000166">
    <property type="term" value="F:nucleotide binding"/>
    <property type="evidence" value="ECO:0007669"/>
    <property type="project" value="InterPro"/>
</dbReference>
<keyword evidence="8" id="KW-1185">Reference proteome</keyword>
<evidence type="ECO:0000256" key="1">
    <source>
        <dbReference type="ARBA" id="ARBA00005755"/>
    </source>
</evidence>
<evidence type="ECO:0000256" key="4">
    <source>
        <dbReference type="ARBA" id="ARBA00022695"/>
    </source>
</evidence>
<evidence type="ECO:0000313" key="7">
    <source>
        <dbReference type="EMBL" id="ROT67272.1"/>
    </source>
</evidence>
<dbReference type="GO" id="GO:0003676">
    <property type="term" value="F:nucleic acid binding"/>
    <property type="evidence" value="ECO:0007669"/>
    <property type="project" value="InterPro"/>
</dbReference>
<proteinExistence type="inferred from homology"/>
<dbReference type="Gene3D" id="3.90.1600.10">
    <property type="entry name" value="Palm domain of DNA polymerase"/>
    <property type="match status" value="1"/>
</dbReference>
<dbReference type="PRINTS" id="PR00106">
    <property type="entry name" value="DNAPOLB"/>
</dbReference>
<keyword evidence="5" id="KW-0239">DNA-directed DNA polymerase</keyword>
<dbReference type="InterPro" id="IPR023211">
    <property type="entry name" value="DNA_pol_palm_dom_sf"/>
</dbReference>
<comment type="caution">
    <text evidence="7">The sequence shown here is derived from an EMBL/GenBank/DDBJ whole genome shotgun (WGS) entry which is preliminary data.</text>
</comment>
<keyword evidence="4" id="KW-0548">Nucleotidyltransferase</keyword>
<dbReference type="Proteomes" id="UP000283509">
    <property type="component" value="Unassembled WGS sequence"/>
</dbReference>
<name>A0A423SSU5_PENVA</name>
<reference evidence="7 8" key="1">
    <citation type="submission" date="2018-04" db="EMBL/GenBank/DDBJ databases">
        <authorList>
            <person name="Zhang X."/>
            <person name="Yuan J."/>
            <person name="Li F."/>
            <person name="Xiang J."/>
        </authorList>
    </citation>
    <scope>NUCLEOTIDE SEQUENCE [LARGE SCALE GENOMIC DNA]</scope>
    <source>
        <tissue evidence="7">Muscle</tissue>
    </source>
</reference>
<reference evidence="7 8" key="2">
    <citation type="submission" date="2019-01" db="EMBL/GenBank/DDBJ databases">
        <title>The decoding of complex shrimp genome reveals the adaptation for benthos swimmer, frequently molting mechanism and breeding impact on genome.</title>
        <authorList>
            <person name="Sun Y."/>
            <person name="Gao Y."/>
            <person name="Yu Y."/>
        </authorList>
    </citation>
    <scope>NUCLEOTIDE SEQUENCE [LARGE SCALE GENOMIC DNA]</scope>
    <source>
        <tissue evidence="7">Muscle</tissue>
    </source>
</reference>
<keyword evidence="3" id="KW-0808">Transferase</keyword>
<dbReference type="EMBL" id="QCYY01002827">
    <property type="protein sequence ID" value="ROT67272.1"/>
    <property type="molecule type" value="Genomic_DNA"/>
</dbReference>
<organism evidence="7 8">
    <name type="scientific">Penaeus vannamei</name>
    <name type="common">Whiteleg shrimp</name>
    <name type="synonym">Litopenaeus vannamei</name>
    <dbReference type="NCBI Taxonomy" id="6689"/>
    <lineage>
        <taxon>Eukaryota</taxon>
        <taxon>Metazoa</taxon>
        <taxon>Ecdysozoa</taxon>
        <taxon>Arthropoda</taxon>
        <taxon>Crustacea</taxon>
        <taxon>Multicrustacea</taxon>
        <taxon>Malacostraca</taxon>
        <taxon>Eumalacostraca</taxon>
        <taxon>Eucarida</taxon>
        <taxon>Decapoda</taxon>
        <taxon>Dendrobranchiata</taxon>
        <taxon>Penaeoidea</taxon>
        <taxon>Penaeidae</taxon>
        <taxon>Penaeus</taxon>
    </lineage>
</organism>
<protein>
    <recommendedName>
        <fullName evidence="2">DNA-directed DNA polymerase</fullName>
        <ecNumber evidence="2">2.7.7.7</ecNumber>
    </recommendedName>
</protein>
<evidence type="ECO:0000256" key="5">
    <source>
        <dbReference type="ARBA" id="ARBA00022932"/>
    </source>
</evidence>
<dbReference type="SUPFAM" id="SSF56672">
    <property type="entry name" value="DNA/RNA polymerases"/>
    <property type="match status" value="1"/>
</dbReference>
<accession>A0A423SSU5</accession>
<evidence type="ECO:0000256" key="2">
    <source>
        <dbReference type="ARBA" id="ARBA00012417"/>
    </source>
</evidence>
<dbReference type="InterPro" id="IPR006172">
    <property type="entry name" value="DNA-dir_DNA_pol_B"/>
</dbReference>
<dbReference type="EC" id="2.7.7.7" evidence="2"/>
<feature type="compositionally biased region" description="Basic and acidic residues" evidence="6">
    <location>
        <begin position="724"/>
        <end position="735"/>
    </location>
</feature>
<evidence type="ECO:0000256" key="3">
    <source>
        <dbReference type="ARBA" id="ARBA00022679"/>
    </source>
</evidence>
<evidence type="ECO:0000256" key="6">
    <source>
        <dbReference type="SAM" id="MobiDB-lite"/>
    </source>
</evidence>
<feature type="region of interest" description="Disordered" evidence="6">
    <location>
        <begin position="712"/>
        <end position="736"/>
    </location>
</feature>
<evidence type="ECO:0000313" key="8">
    <source>
        <dbReference type="Proteomes" id="UP000283509"/>
    </source>
</evidence>
<dbReference type="AlphaFoldDB" id="A0A423SSU5"/>
<dbReference type="GO" id="GO:0003887">
    <property type="term" value="F:DNA-directed DNA polymerase activity"/>
    <property type="evidence" value="ECO:0007669"/>
    <property type="project" value="UniProtKB-KW"/>
</dbReference>
<sequence length="765" mass="86892">MNVSVVSAMYLTQLHIIEGAVLRAMGPERAFMRSCAIRCHSQYTKTLGGYVTTPLTKFQTLHAMDMGSLYPSAMRQNNLDTTTVCSHRQIIDCRNRIMMQIMAKKKPSSSSFSSSFLWGTPEALAIMDEANAFIMDRYRPCDLVVDSWKNNRKLKPNCCVTRQNSETGLRLRLCQRRGCCKWSSRLLNVGNRCRVWNARQWILQGTIPLLQRRYREERVVLKRQVKLKAKSEPLAAAQFKVEEGVKKLFMNSIYGVLVLRVSSQQSDSISRWKTDNSLSRLLVGHAAEGVGGGTRHAPMGNQITQISRRIFLNIGPSIRYFLPSCTQGYGDTDSVFMTHNFPREMQMVFTTPSSSSHHHPVIEMDLVLRERISRLLQIIVNSTTKGIRFNPDLAAGEEAMIIEHERLAITTHTAGKKTYHMIHFKEEEPLYINLLKTLVSLNETKNESEEIAFLEEFYRDNPVSRIVSLHKNEENADYVYPHNGPELCRLLTDDERAILLNRQSGGAIFSDGPLLPIDRHDNDEVKRSKLSKALSASKYFAAIKLEAVINALGNGFLEISGDDHKEAKFIDVRTGVKLSDPDKISDTSMALKLMKVYKKGKFTKKGISYASKLREIQTACLAWTQHQLFNYDTVVGGHAKRCLSYTEDPEDYITVSRVNKEQVPKKIGDIVTLPNPTARLINNHLNPSRVIELGEKFLTVLATSGRTLIHGRCHGKGPAAPSQEKMESNNRERRPGRFLGKKSRCRLSHHALYHGTREERLRFYF</sequence>
<comment type="similarity">
    <text evidence="1">Belongs to the DNA polymerase type-B family.</text>
</comment>